<name>A0A8X6MSC1_NEPPI</name>
<protein>
    <recommendedName>
        <fullName evidence="1">DUF7041 domain-containing protein</fullName>
    </recommendedName>
</protein>
<proteinExistence type="predicted"/>
<dbReference type="InterPro" id="IPR055469">
    <property type="entry name" value="DUF7041"/>
</dbReference>
<dbReference type="PANTHER" id="PTHR33327:SF3">
    <property type="entry name" value="RNA-DIRECTED DNA POLYMERASE"/>
    <property type="match status" value="1"/>
</dbReference>
<dbReference type="PANTHER" id="PTHR33327">
    <property type="entry name" value="ENDONUCLEASE"/>
    <property type="match status" value="1"/>
</dbReference>
<accession>A0A8X6MSC1</accession>
<dbReference type="AlphaFoldDB" id="A0A8X6MSC1"/>
<evidence type="ECO:0000313" key="2">
    <source>
        <dbReference type="EMBL" id="GFS75349.1"/>
    </source>
</evidence>
<dbReference type="Pfam" id="PF23055">
    <property type="entry name" value="DUF7041"/>
    <property type="match status" value="1"/>
</dbReference>
<dbReference type="EMBL" id="BMAW01050442">
    <property type="protein sequence ID" value="GFS75349.1"/>
    <property type="molecule type" value="Genomic_DNA"/>
</dbReference>
<dbReference type="Proteomes" id="UP000887013">
    <property type="component" value="Unassembled WGS sequence"/>
</dbReference>
<keyword evidence="3" id="KW-1185">Reference proteome</keyword>
<feature type="domain" description="DUF7041" evidence="1">
    <location>
        <begin position="17"/>
        <end position="99"/>
    </location>
</feature>
<sequence length="100" mass="11432">MIDSGEVSNVNKIGVRIPPVWKSNIALWVKQCKTLFELAQITKNETKLFYLIANINLKTLVYVSDIVLNYAATNNFVVLKDRLISEFQDSETQQIEKLLS</sequence>
<gene>
    <name evidence="2" type="primary">X975_25011</name>
    <name evidence="2" type="ORF">NPIL_254401</name>
</gene>
<evidence type="ECO:0000313" key="3">
    <source>
        <dbReference type="Proteomes" id="UP000887013"/>
    </source>
</evidence>
<comment type="caution">
    <text evidence="2">The sequence shown here is derived from an EMBL/GenBank/DDBJ whole genome shotgun (WGS) entry which is preliminary data.</text>
</comment>
<reference evidence="2" key="1">
    <citation type="submission" date="2020-08" db="EMBL/GenBank/DDBJ databases">
        <title>Multicomponent nature underlies the extraordinary mechanical properties of spider dragline silk.</title>
        <authorList>
            <person name="Kono N."/>
            <person name="Nakamura H."/>
            <person name="Mori M."/>
            <person name="Yoshida Y."/>
            <person name="Ohtoshi R."/>
            <person name="Malay A.D."/>
            <person name="Moran D.A.P."/>
            <person name="Tomita M."/>
            <person name="Numata K."/>
            <person name="Arakawa K."/>
        </authorList>
    </citation>
    <scope>NUCLEOTIDE SEQUENCE</scope>
</reference>
<organism evidence="2 3">
    <name type="scientific">Nephila pilipes</name>
    <name type="common">Giant wood spider</name>
    <name type="synonym">Nephila maculata</name>
    <dbReference type="NCBI Taxonomy" id="299642"/>
    <lineage>
        <taxon>Eukaryota</taxon>
        <taxon>Metazoa</taxon>
        <taxon>Ecdysozoa</taxon>
        <taxon>Arthropoda</taxon>
        <taxon>Chelicerata</taxon>
        <taxon>Arachnida</taxon>
        <taxon>Araneae</taxon>
        <taxon>Araneomorphae</taxon>
        <taxon>Entelegynae</taxon>
        <taxon>Araneoidea</taxon>
        <taxon>Nephilidae</taxon>
        <taxon>Nephila</taxon>
    </lineage>
</organism>
<evidence type="ECO:0000259" key="1">
    <source>
        <dbReference type="Pfam" id="PF23055"/>
    </source>
</evidence>
<dbReference type="OrthoDB" id="6430943at2759"/>